<evidence type="ECO:0000256" key="5">
    <source>
        <dbReference type="ARBA" id="ARBA00023136"/>
    </source>
</evidence>
<feature type="region of interest" description="Disordered" evidence="6">
    <location>
        <begin position="448"/>
        <end position="471"/>
    </location>
</feature>
<proteinExistence type="inferred from homology"/>
<evidence type="ECO:0000256" key="4">
    <source>
        <dbReference type="ARBA" id="ARBA00021397"/>
    </source>
</evidence>
<dbReference type="GO" id="GO:0005780">
    <property type="term" value="C:extrinsic component of intraperoxisomal membrane"/>
    <property type="evidence" value="ECO:0007669"/>
    <property type="project" value="InterPro"/>
</dbReference>
<name>A0A2S4PM65_9PEZI</name>
<dbReference type="GO" id="GO:0045033">
    <property type="term" value="P:peroxisome inheritance"/>
    <property type="evidence" value="ECO:0007669"/>
    <property type="project" value="InterPro"/>
</dbReference>
<dbReference type="Pfam" id="PF12634">
    <property type="entry name" value="Inp1"/>
    <property type="match status" value="1"/>
</dbReference>
<sequence length="571" mass="64636">MALLGDIRSYPRRASSPASITSYLPPHSHIEILLSLPDVRIVEFKPLGLDSKSINTKEYALREVEPGTLPWSTRFERTVAVGLLRIYRAPESIAFLNCQNAIRPILPKSQAWCVDGESKFVIGSPPLFWRIEVPKISHDEEKRVEEIKRVLDQILKYEKTPCPFRRRVKDELTSSPTKLFKEESQTPTNHSKESKDLNNGSSNGFQSYIFDTRFPKSNKPIPNLSPRFKIHQDSLELSEKYSSSAFNSKYSETPTTINQYTDNKFESHSSIEKTHGSNVGKFISQRSTHLQVEQKFQKRRCHSASYNAIHSLTLDPSHSFDSTSTVEHGKSTPGNFLEDVPHSDGSNSNLLSHHTSSNLSSTWTEISPKSSIPNHSDPHFKSFLTTYRDSEKSVSESVVAKKSQEKNNLSYSGFGSDDKELALDVRSTKPSVEVEKFEETILKVPRSVLPDDSLRPQNRRDTDSDNFSRSNSLTPALSYKMLNLAHQVPTKIVRKTSDILITPSNNLIQLMLGIASSIVSGEWRGVLSNFGEPTHWDFEDDSDDDWLDSDYRNSSRVKMSDIKISGSWEFD</sequence>
<dbReference type="Proteomes" id="UP000237438">
    <property type="component" value="Unassembled WGS sequence"/>
</dbReference>
<feature type="region of interest" description="Disordered" evidence="6">
    <location>
        <begin position="319"/>
        <end position="379"/>
    </location>
</feature>
<comment type="subcellular location">
    <subcellularLocation>
        <location evidence="2">Peroxisome membrane</location>
        <topology evidence="2">Peripheral membrane protein</topology>
    </subcellularLocation>
</comment>
<organism evidence="7 8">
    <name type="scientific">Erysiphe pulchra</name>
    <dbReference type="NCBI Taxonomy" id="225359"/>
    <lineage>
        <taxon>Eukaryota</taxon>
        <taxon>Fungi</taxon>
        <taxon>Dikarya</taxon>
        <taxon>Ascomycota</taxon>
        <taxon>Pezizomycotina</taxon>
        <taxon>Leotiomycetes</taxon>
        <taxon>Erysiphales</taxon>
        <taxon>Erysiphaceae</taxon>
        <taxon>Erysiphe</taxon>
    </lineage>
</organism>
<dbReference type="STRING" id="225359.A0A2S4PM65"/>
<protein>
    <recommendedName>
        <fullName evidence="4">Inheritance of peroxisomes protein 1</fullName>
    </recommendedName>
</protein>
<evidence type="ECO:0000256" key="1">
    <source>
        <dbReference type="ARBA" id="ARBA00003594"/>
    </source>
</evidence>
<evidence type="ECO:0000256" key="6">
    <source>
        <dbReference type="SAM" id="MobiDB-lite"/>
    </source>
</evidence>
<comment type="function">
    <text evidence="1">Required for peroxisome inheritance.</text>
</comment>
<evidence type="ECO:0000256" key="2">
    <source>
        <dbReference type="ARBA" id="ARBA00004421"/>
    </source>
</evidence>
<feature type="compositionally biased region" description="Basic and acidic residues" evidence="6">
    <location>
        <begin position="452"/>
        <end position="463"/>
    </location>
</feature>
<evidence type="ECO:0000313" key="8">
    <source>
        <dbReference type="Proteomes" id="UP000237438"/>
    </source>
</evidence>
<gene>
    <name evidence="7" type="ORF">EPUL_005968</name>
</gene>
<comment type="similarity">
    <text evidence="3">Belongs to the INP1 family.</text>
</comment>
<keyword evidence="8" id="KW-1185">Reference proteome</keyword>
<reference evidence="7 8" key="1">
    <citation type="submission" date="2017-10" db="EMBL/GenBank/DDBJ databases">
        <title>Development of genomic resources for the powdery mildew, Erysiphe pulchra.</title>
        <authorList>
            <person name="Wadl P.A."/>
            <person name="Mack B.M."/>
            <person name="Moore G."/>
            <person name="Beltz S.B."/>
        </authorList>
    </citation>
    <scope>NUCLEOTIDE SEQUENCE [LARGE SCALE GENOMIC DNA]</scope>
    <source>
        <strain evidence="7">Cflorida</strain>
    </source>
</reference>
<evidence type="ECO:0000256" key="3">
    <source>
        <dbReference type="ARBA" id="ARBA00010707"/>
    </source>
</evidence>
<dbReference type="OrthoDB" id="4097008at2759"/>
<feature type="region of interest" description="Disordered" evidence="6">
    <location>
        <begin position="168"/>
        <end position="202"/>
    </location>
</feature>
<dbReference type="AlphaFoldDB" id="A0A2S4PM65"/>
<accession>A0A2S4PM65</accession>
<dbReference type="EMBL" id="PEDP01001900">
    <property type="protein sequence ID" value="POS83091.1"/>
    <property type="molecule type" value="Genomic_DNA"/>
</dbReference>
<feature type="compositionally biased region" description="Low complexity" evidence="6">
    <location>
        <begin position="346"/>
        <end position="362"/>
    </location>
</feature>
<keyword evidence="5" id="KW-0472">Membrane</keyword>
<feature type="compositionally biased region" description="Basic and acidic residues" evidence="6">
    <location>
        <begin position="179"/>
        <end position="196"/>
    </location>
</feature>
<feature type="compositionally biased region" description="Polar residues" evidence="6">
    <location>
        <begin position="363"/>
        <end position="374"/>
    </location>
</feature>
<evidence type="ECO:0000313" key="7">
    <source>
        <dbReference type="EMBL" id="POS83091.1"/>
    </source>
</evidence>
<comment type="caution">
    <text evidence="7">The sequence shown here is derived from an EMBL/GenBank/DDBJ whole genome shotgun (WGS) entry which is preliminary data.</text>
</comment>
<dbReference type="InterPro" id="IPR024758">
    <property type="entry name" value="Inp1"/>
</dbReference>